<comment type="caution">
    <text evidence="1">The sequence shown here is derived from an EMBL/GenBank/DDBJ whole genome shotgun (WGS) entry which is preliminary data.</text>
</comment>
<gene>
    <name evidence="1" type="ORF">HDF23_002137</name>
</gene>
<dbReference type="Proteomes" id="UP000541583">
    <property type="component" value="Unassembled WGS sequence"/>
</dbReference>
<organism evidence="1 2">
    <name type="scientific">Mucilaginibacter lappiensis</name>
    <dbReference type="NCBI Taxonomy" id="354630"/>
    <lineage>
        <taxon>Bacteria</taxon>
        <taxon>Pseudomonadati</taxon>
        <taxon>Bacteroidota</taxon>
        <taxon>Sphingobacteriia</taxon>
        <taxon>Sphingobacteriales</taxon>
        <taxon>Sphingobacteriaceae</taxon>
        <taxon>Mucilaginibacter</taxon>
    </lineage>
</organism>
<evidence type="ECO:0000313" key="1">
    <source>
        <dbReference type="EMBL" id="MBB6109390.1"/>
    </source>
</evidence>
<name>A0ABR6PI30_9SPHI</name>
<evidence type="ECO:0000313" key="2">
    <source>
        <dbReference type="Proteomes" id="UP000541583"/>
    </source>
</evidence>
<dbReference type="EMBL" id="JACHCB010000004">
    <property type="protein sequence ID" value="MBB6109390.1"/>
    <property type="molecule type" value="Genomic_DNA"/>
</dbReference>
<accession>A0ABR6PI30</accession>
<protein>
    <submittedName>
        <fullName evidence="1">Uncharacterized protein</fullName>
    </submittedName>
</protein>
<sequence length="53" mass="6316">MLIRFFVGDGFSPLSFRTIVRNLLLHTKPQLYGEEDFSSFLVRNDMMEFWKAD</sequence>
<keyword evidence="2" id="KW-1185">Reference proteome</keyword>
<reference evidence="1 2" key="1">
    <citation type="submission" date="2020-08" db="EMBL/GenBank/DDBJ databases">
        <title>Genomic Encyclopedia of Type Strains, Phase IV (KMG-V): Genome sequencing to study the core and pangenomes of soil and plant-associated prokaryotes.</title>
        <authorList>
            <person name="Whitman W."/>
        </authorList>
    </citation>
    <scope>NUCLEOTIDE SEQUENCE [LARGE SCALE GENOMIC DNA]</scope>
    <source>
        <strain evidence="1 2">ANJLi2</strain>
    </source>
</reference>
<proteinExistence type="predicted"/>